<organism evidence="5">
    <name type="scientific">Amphimedon queenslandica</name>
    <name type="common">Sponge</name>
    <dbReference type="NCBI Taxonomy" id="400682"/>
    <lineage>
        <taxon>Eukaryota</taxon>
        <taxon>Metazoa</taxon>
        <taxon>Porifera</taxon>
        <taxon>Demospongiae</taxon>
        <taxon>Heteroscleromorpha</taxon>
        <taxon>Haplosclerida</taxon>
        <taxon>Niphatidae</taxon>
        <taxon>Amphimedon</taxon>
    </lineage>
</organism>
<accession>A0A1X7TW88</accession>
<evidence type="ECO:0000313" key="5">
    <source>
        <dbReference type="EnsemblMetazoa" id="Aqu2.1.19449_001"/>
    </source>
</evidence>
<dbReference type="EnsemblMetazoa" id="Aqu2.1.19449_001">
    <property type="protein sequence ID" value="Aqu2.1.19449_001"/>
    <property type="gene ID" value="Aqu2.1.19449"/>
</dbReference>
<feature type="domain" description="AIG1-type G" evidence="4">
    <location>
        <begin position="2"/>
        <end position="146"/>
    </location>
</feature>
<dbReference type="Pfam" id="PF04548">
    <property type="entry name" value="AIG1"/>
    <property type="match status" value="1"/>
</dbReference>
<keyword evidence="3" id="KW-0175">Coiled coil</keyword>
<protein>
    <recommendedName>
        <fullName evidence="4">AIG1-type G domain-containing protein</fullName>
    </recommendedName>
</protein>
<feature type="coiled-coil region" evidence="3">
    <location>
        <begin position="389"/>
        <end position="423"/>
    </location>
</feature>
<keyword evidence="2" id="KW-0547">Nucleotide-binding</keyword>
<dbReference type="Gene3D" id="3.40.50.300">
    <property type="entry name" value="P-loop containing nucleotide triphosphate hydrolases"/>
    <property type="match status" value="1"/>
</dbReference>
<feature type="coiled-coil region" evidence="3">
    <location>
        <begin position="235"/>
        <end position="290"/>
    </location>
</feature>
<dbReference type="InterPro" id="IPR006703">
    <property type="entry name" value="G_AIG1"/>
</dbReference>
<evidence type="ECO:0000256" key="2">
    <source>
        <dbReference type="ARBA" id="ARBA00022741"/>
    </source>
</evidence>
<reference evidence="5" key="1">
    <citation type="submission" date="2017-05" db="UniProtKB">
        <authorList>
            <consortium name="EnsemblMetazoa"/>
        </authorList>
    </citation>
    <scope>IDENTIFICATION</scope>
</reference>
<dbReference type="AlphaFoldDB" id="A0A1X7TW88"/>
<dbReference type="InterPro" id="IPR027417">
    <property type="entry name" value="P-loop_NTPase"/>
</dbReference>
<evidence type="ECO:0000259" key="4">
    <source>
        <dbReference type="Pfam" id="PF04548"/>
    </source>
</evidence>
<dbReference type="OrthoDB" id="2386367at2759"/>
<dbReference type="InParanoid" id="A0A1X7TW88"/>
<evidence type="ECO:0000256" key="1">
    <source>
        <dbReference type="ARBA" id="ARBA00008535"/>
    </source>
</evidence>
<dbReference type="SUPFAM" id="SSF52540">
    <property type="entry name" value="P-loop containing nucleoside triphosphate hydrolases"/>
    <property type="match status" value="1"/>
</dbReference>
<dbReference type="eggNOG" id="ENOG502SI88">
    <property type="taxonomic scope" value="Eukaryota"/>
</dbReference>
<evidence type="ECO:0000256" key="3">
    <source>
        <dbReference type="SAM" id="Coils"/>
    </source>
</evidence>
<dbReference type="GO" id="GO:0005525">
    <property type="term" value="F:GTP binding"/>
    <property type="evidence" value="ECO:0007669"/>
    <property type="project" value="InterPro"/>
</dbReference>
<name>A0A1X7TW88_AMPQE</name>
<comment type="similarity">
    <text evidence="1">Belongs to the TRAFAC class TrmE-Era-EngA-EngB-Septin-like GTPase superfamily. AIG1/Toc34/Toc159-like paraseptin GTPase family. IAN subfamily.</text>
</comment>
<proteinExistence type="inferred from homology"/>
<sequence length="449" mass="52381">MSILLIGSTGMGKSTFGNFLFDPDDKHMLDNPTFAAATDNKPMTQEVKVVRQKVQVESGRKLWLDVIDTPGLNESADKDLSHMIDIIKMLNKCGEIRACILVVKFNAKIDAQYRATLEYYSRLLPGLFDKNVIIVMTEYATDERSELQRKRQRIDVEQVKRNTILELGKYSNNQISYSPQLFTIDCLPIASAEMETSLAERTAIIDHINTFLPIKVKDQLVAKTDYIKHIDAAKYEKLQGEIEGYKKRLKEQYQESEKVLDETHKKETKITQIESEIKNLETNLRDKNTTEEVVAAHWSISEDWRMLRWFTRDFNIESPLEITRYTTWSNQKCEFKEIAQTAKSIKGKVEGRFMRGIYASVTAYTEKRIKYADEIADLNRRLKREKEFLIDHNRDRDKYQKEHAKKKEEIELLKECMNETKADAKKCCLDFMTIEEAMARLDELVPRKK</sequence>